<accession>A0ACC0ASQ4</accession>
<keyword evidence="2" id="KW-1185">Reference proteome</keyword>
<sequence length="142" mass="15651">MADTTTRSNASSLADVAKLNGMEQTTADLEKIEQIFKDEEEFEVVCNDLTKTELALVTSVVKLEAQHLAQIAKGVQKLTGAKNVRIKTTINVCSVKENKIRAVQAGIMKLLVELMADVESNMVDKSAFVMSLLVSMRRQGRH</sequence>
<evidence type="ECO:0000313" key="2">
    <source>
        <dbReference type="Proteomes" id="UP001060085"/>
    </source>
</evidence>
<organism evidence="1 2">
    <name type="scientific">Catharanthus roseus</name>
    <name type="common">Madagascar periwinkle</name>
    <name type="synonym">Vinca rosea</name>
    <dbReference type="NCBI Taxonomy" id="4058"/>
    <lineage>
        <taxon>Eukaryota</taxon>
        <taxon>Viridiplantae</taxon>
        <taxon>Streptophyta</taxon>
        <taxon>Embryophyta</taxon>
        <taxon>Tracheophyta</taxon>
        <taxon>Spermatophyta</taxon>
        <taxon>Magnoliopsida</taxon>
        <taxon>eudicotyledons</taxon>
        <taxon>Gunneridae</taxon>
        <taxon>Pentapetalae</taxon>
        <taxon>asterids</taxon>
        <taxon>lamiids</taxon>
        <taxon>Gentianales</taxon>
        <taxon>Apocynaceae</taxon>
        <taxon>Rauvolfioideae</taxon>
        <taxon>Vinceae</taxon>
        <taxon>Catharanthinae</taxon>
        <taxon>Catharanthus</taxon>
    </lineage>
</organism>
<name>A0ACC0ASQ4_CATRO</name>
<evidence type="ECO:0000313" key="1">
    <source>
        <dbReference type="EMBL" id="KAI5663472.1"/>
    </source>
</evidence>
<gene>
    <name evidence="1" type="ORF">M9H77_22795</name>
</gene>
<comment type="caution">
    <text evidence="1">The sequence shown here is derived from an EMBL/GenBank/DDBJ whole genome shotgun (WGS) entry which is preliminary data.</text>
</comment>
<dbReference type="EMBL" id="CM044705">
    <property type="protein sequence ID" value="KAI5663472.1"/>
    <property type="molecule type" value="Genomic_DNA"/>
</dbReference>
<protein>
    <submittedName>
        <fullName evidence="1">Uncharacterized protein</fullName>
    </submittedName>
</protein>
<dbReference type="Proteomes" id="UP001060085">
    <property type="component" value="Linkage Group LG05"/>
</dbReference>
<proteinExistence type="predicted"/>
<reference evidence="2" key="1">
    <citation type="journal article" date="2023" name="Nat. Plants">
        <title>Single-cell RNA sequencing provides a high-resolution roadmap for understanding the multicellular compartmentation of specialized metabolism.</title>
        <authorList>
            <person name="Sun S."/>
            <person name="Shen X."/>
            <person name="Li Y."/>
            <person name="Li Y."/>
            <person name="Wang S."/>
            <person name="Li R."/>
            <person name="Zhang H."/>
            <person name="Shen G."/>
            <person name="Guo B."/>
            <person name="Wei J."/>
            <person name="Xu J."/>
            <person name="St-Pierre B."/>
            <person name="Chen S."/>
            <person name="Sun C."/>
        </authorList>
    </citation>
    <scope>NUCLEOTIDE SEQUENCE [LARGE SCALE GENOMIC DNA]</scope>
</reference>